<keyword evidence="5" id="KW-0732">Signal</keyword>
<sequence>MTKLSRITFFSIALLGISAVIGDIKSCEPINEAILNTVKNTDNVPPCHCYHNGNAVNSAWIGCNGQTLPVVFKTLNVLNETDINQLTIWNSLINILPSDMFIKVRPTRISITGSSLGVFRDGVFDKVGTRLKHLVLNNNIIRTIDPLLLKETVNLEVLDLSHNNLVALPNATFYALKRMQRLNLQNNQLTTIPDGVFSQMKELHTLDLSNNKITNITKDSFRGLESLEVLRLSGNTLTNIHPEAFTPLKSLKKLVLSKNRLNKVTIHGLPNLETIFLNNNLFKQISNAVLRDLPALKVLCFDRNQITKITTKDFVNLKKSSHLMSITLAENKIKDIDGNAFEPVQQITSLSLQNNALTSLTSASDHVAYLAPLRNVNSLFLSGNQLTEICDEQLTPLTALSDLSLDRNKITKIEKGAIRGLALKKLFLNDNALYALPDGLFDDLSDQLQVIDLSGNNWQCVCSGWLNVWLNRHQAANLPTSSLGCLDVPCTDEELEEMKSVWWTVLIVGLTTVIAFCAIAAFILVIGEIRRYWRTAPARHVVFSDKERLISESISFPNPMNLSPPPAASKSILKNPLPKPPAER</sequence>
<dbReference type="PANTHER" id="PTHR24366">
    <property type="entry name" value="IG(IMMUNOGLOBULIN) AND LRR(LEUCINE RICH REPEAT) DOMAINS"/>
    <property type="match status" value="1"/>
</dbReference>
<accession>A0A7E4V7N8</accession>
<dbReference type="PANTHER" id="PTHR24366:SF96">
    <property type="entry name" value="LEUCINE RICH REPEAT CONTAINING 53"/>
    <property type="match status" value="1"/>
</dbReference>
<dbReference type="InterPro" id="IPR001611">
    <property type="entry name" value="Leu-rich_rpt"/>
</dbReference>
<keyword evidence="2" id="KW-0677">Repeat</keyword>
<dbReference type="Gene3D" id="3.80.10.10">
    <property type="entry name" value="Ribonuclease Inhibitor"/>
    <property type="match status" value="3"/>
</dbReference>
<dbReference type="PRINTS" id="PR00019">
    <property type="entry name" value="LEURICHRPT"/>
</dbReference>
<dbReference type="FunFam" id="3.80.10.10:FF:001164">
    <property type="entry name" value="GH01279p"/>
    <property type="match status" value="1"/>
</dbReference>
<evidence type="ECO:0000313" key="6">
    <source>
        <dbReference type="Proteomes" id="UP000492821"/>
    </source>
</evidence>
<evidence type="ECO:0000313" key="7">
    <source>
        <dbReference type="WBParaSite" id="Pan_g17585.t1"/>
    </source>
</evidence>
<keyword evidence="1" id="KW-0433">Leucine-rich repeat</keyword>
<evidence type="ECO:0000256" key="3">
    <source>
        <dbReference type="SAM" id="MobiDB-lite"/>
    </source>
</evidence>
<dbReference type="Pfam" id="PF00560">
    <property type="entry name" value="LRR_1"/>
    <property type="match status" value="1"/>
</dbReference>
<feature type="region of interest" description="Disordered" evidence="3">
    <location>
        <begin position="561"/>
        <end position="584"/>
    </location>
</feature>
<dbReference type="Pfam" id="PF13855">
    <property type="entry name" value="LRR_8"/>
    <property type="match status" value="4"/>
</dbReference>
<evidence type="ECO:0000256" key="1">
    <source>
        <dbReference type="ARBA" id="ARBA00022614"/>
    </source>
</evidence>
<keyword evidence="4" id="KW-1133">Transmembrane helix</keyword>
<dbReference type="WBParaSite" id="Pan_g17585.t1">
    <property type="protein sequence ID" value="Pan_g17585.t1"/>
    <property type="gene ID" value="Pan_g17585"/>
</dbReference>
<dbReference type="SMART" id="SM00369">
    <property type="entry name" value="LRR_TYP"/>
    <property type="match status" value="13"/>
</dbReference>
<keyword evidence="4" id="KW-0472">Membrane</keyword>
<proteinExistence type="predicted"/>
<feature type="transmembrane region" description="Helical" evidence="4">
    <location>
        <begin position="501"/>
        <end position="526"/>
    </location>
</feature>
<reference evidence="6" key="1">
    <citation type="journal article" date="2013" name="Genetics">
        <title>The draft genome and transcriptome of Panagrellus redivivus are shaped by the harsh demands of a free-living lifestyle.</title>
        <authorList>
            <person name="Srinivasan J."/>
            <person name="Dillman A.R."/>
            <person name="Macchietto M.G."/>
            <person name="Heikkinen L."/>
            <person name="Lakso M."/>
            <person name="Fracchia K.M."/>
            <person name="Antoshechkin I."/>
            <person name="Mortazavi A."/>
            <person name="Wong G."/>
            <person name="Sternberg P.W."/>
        </authorList>
    </citation>
    <scope>NUCLEOTIDE SEQUENCE [LARGE SCALE GENOMIC DNA]</scope>
    <source>
        <strain evidence="6">MT8872</strain>
    </source>
</reference>
<dbReference type="InterPro" id="IPR003591">
    <property type="entry name" value="Leu-rich_rpt_typical-subtyp"/>
</dbReference>
<name>A0A7E4V7N8_PANRE</name>
<keyword evidence="6" id="KW-1185">Reference proteome</keyword>
<reference evidence="7" key="2">
    <citation type="submission" date="2020-10" db="UniProtKB">
        <authorList>
            <consortium name="WormBaseParasite"/>
        </authorList>
    </citation>
    <scope>IDENTIFICATION</scope>
</reference>
<protein>
    <submittedName>
        <fullName evidence="7">LRRCT domain-containing protein</fullName>
    </submittedName>
</protein>
<keyword evidence="4" id="KW-0812">Transmembrane</keyword>
<feature type="signal peptide" evidence="5">
    <location>
        <begin position="1"/>
        <end position="22"/>
    </location>
</feature>
<dbReference type="Proteomes" id="UP000492821">
    <property type="component" value="Unassembled WGS sequence"/>
</dbReference>
<dbReference type="InterPro" id="IPR032675">
    <property type="entry name" value="LRR_dom_sf"/>
</dbReference>
<evidence type="ECO:0000256" key="2">
    <source>
        <dbReference type="ARBA" id="ARBA00022737"/>
    </source>
</evidence>
<dbReference type="SMART" id="SM00365">
    <property type="entry name" value="LRR_SD22"/>
    <property type="match status" value="8"/>
</dbReference>
<organism evidence="6 7">
    <name type="scientific">Panagrellus redivivus</name>
    <name type="common">Microworm</name>
    <dbReference type="NCBI Taxonomy" id="6233"/>
    <lineage>
        <taxon>Eukaryota</taxon>
        <taxon>Metazoa</taxon>
        <taxon>Ecdysozoa</taxon>
        <taxon>Nematoda</taxon>
        <taxon>Chromadorea</taxon>
        <taxon>Rhabditida</taxon>
        <taxon>Tylenchina</taxon>
        <taxon>Panagrolaimomorpha</taxon>
        <taxon>Panagrolaimoidea</taxon>
        <taxon>Panagrolaimidae</taxon>
        <taxon>Panagrellus</taxon>
    </lineage>
</organism>
<dbReference type="SUPFAM" id="SSF52058">
    <property type="entry name" value="L domain-like"/>
    <property type="match status" value="1"/>
</dbReference>
<dbReference type="PROSITE" id="PS51450">
    <property type="entry name" value="LRR"/>
    <property type="match status" value="4"/>
</dbReference>
<evidence type="ECO:0000256" key="4">
    <source>
        <dbReference type="SAM" id="Phobius"/>
    </source>
</evidence>
<dbReference type="AlphaFoldDB" id="A0A7E4V7N8"/>
<feature type="chain" id="PRO_5028819111" evidence="5">
    <location>
        <begin position="23"/>
        <end position="584"/>
    </location>
</feature>
<evidence type="ECO:0000256" key="5">
    <source>
        <dbReference type="SAM" id="SignalP"/>
    </source>
</evidence>